<keyword evidence="3" id="KW-1185">Reference proteome</keyword>
<sequence>MQRPGPQLPSIRQLHPYLPPPPVTATSEYAGSPETEHDGDREHDPERDDEPPKKKRRRQALSCTGGFPPLLP</sequence>
<gene>
    <name evidence="2" type="ORF">B0H17DRAFT_1082221</name>
</gene>
<protein>
    <submittedName>
        <fullName evidence="2">Uncharacterized protein</fullName>
    </submittedName>
</protein>
<accession>A0AAD7GBP6</accession>
<name>A0AAD7GBP6_MYCRO</name>
<organism evidence="2 3">
    <name type="scientific">Mycena rosella</name>
    <name type="common">Pink bonnet</name>
    <name type="synonym">Agaricus rosellus</name>
    <dbReference type="NCBI Taxonomy" id="1033263"/>
    <lineage>
        <taxon>Eukaryota</taxon>
        <taxon>Fungi</taxon>
        <taxon>Dikarya</taxon>
        <taxon>Basidiomycota</taxon>
        <taxon>Agaricomycotina</taxon>
        <taxon>Agaricomycetes</taxon>
        <taxon>Agaricomycetidae</taxon>
        <taxon>Agaricales</taxon>
        <taxon>Marasmiineae</taxon>
        <taxon>Mycenaceae</taxon>
        <taxon>Mycena</taxon>
    </lineage>
</organism>
<dbReference type="EMBL" id="JARKIE010000156">
    <property type="protein sequence ID" value="KAJ7674311.1"/>
    <property type="molecule type" value="Genomic_DNA"/>
</dbReference>
<proteinExistence type="predicted"/>
<comment type="caution">
    <text evidence="2">The sequence shown here is derived from an EMBL/GenBank/DDBJ whole genome shotgun (WGS) entry which is preliminary data.</text>
</comment>
<evidence type="ECO:0000313" key="3">
    <source>
        <dbReference type="Proteomes" id="UP001221757"/>
    </source>
</evidence>
<dbReference type="Proteomes" id="UP001221757">
    <property type="component" value="Unassembled WGS sequence"/>
</dbReference>
<reference evidence="2" key="1">
    <citation type="submission" date="2023-03" db="EMBL/GenBank/DDBJ databases">
        <title>Massive genome expansion in bonnet fungi (Mycena s.s.) driven by repeated elements and novel gene families across ecological guilds.</title>
        <authorList>
            <consortium name="Lawrence Berkeley National Laboratory"/>
            <person name="Harder C.B."/>
            <person name="Miyauchi S."/>
            <person name="Viragh M."/>
            <person name="Kuo A."/>
            <person name="Thoen E."/>
            <person name="Andreopoulos B."/>
            <person name="Lu D."/>
            <person name="Skrede I."/>
            <person name="Drula E."/>
            <person name="Henrissat B."/>
            <person name="Morin E."/>
            <person name="Kohler A."/>
            <person name="Barry K."/>
            <person name="LaButti K."/>
            <person name="Morin E."/>
            <person name="Salamov A."/>
            <person name="Lipzen A."/>
            <person name="Mereny Z."/>
            <person name="Hegedus B."/>
            <person name="Baldrian P."/>
            <person name="Stursova M."/>
            <person name="Weitz H."/>
            <person name="Taylor A."/>
            <person name="Grigoriev I.V."/>
            <person name="Nagy L.G."/>
            <person name="Martin F."/>
            <person name="Kauserud H."/>
        </authorList>
    </citation>
    <scope>NUCLEOTIDE SEQUENCE</scope>
    <source>
        <strain evidence="2">CBHHK067</strain>
    </source>
</reference>
<evidence type="ECO:0000313" key="2">
    <source>
        <dbReference type="EMBL" id="KAJ7674311.1"/>
    </source>
</evidence>
<feature type="compositionally biased region" description="Basic and acidic residues" evidence="1">
    <location>
        <begin position="34"/>
        <end position="52"/>
    </location>
</feature>
<evidence type="ECO:0000256" key="1">
    <source>
        <dbReference type="SAM" id="MobiDB-lite"/>
    </source>
</evidence>
<dbReference type="AlphaFoldDB" id="A0AAD7GBP6"/>
<feature type="region of interest" description="Disordered" evidence="1">
    <location>
        <begin position="1"/>
        <end position="72"/>
    </location>
</feature>